<evidence type="ECO:0000313" key="2">
    <source>
        <dbReference type="Proteomes" id="UP001597394"/>
    </source>
</evidence>
<accession>A0ABW5K9G9</accession>
<dbReference type="EMBL" id="JBHULG010000001">
    <property type="protein sequence ID" value="MFD2544386.1"/>
    <property type="molecule type" value="Genomic_DNA"/>
</dbReference>
<dbReference type="RefSeq" id="WP_255927354.1">
    <property type="nucleotide sequence ID" value="NZ_JANFQP010000001.1"/>
</dbReference>
<name>A0ABW5K9G9_9FLAO</name>
<keyword evidence="2" id="KW-1185">Reference proteome</keyword>
<organism evidence="1 2">
    <name type="scientific">Kaistella montana</name>
    <dbReference type="NCBI Taxonomy" id="1849733"/>
    <lineage>
        <taxon>Bacteria</taxon>
        <taxon>Pseudomonadati</taxon>
        <taxon>Bacteroidota</taxon>
        <taxon>Flavobacteriia</taxon>
        <taxon>Flavobacteriales</taxon>
        <taxon>Weeksellaceae</taxon>
        <taxon>Chryseobacterium group</taxon>
        <taxon>Kaistella</taxon>
    </lineage>
</organism>
<sequence>MKIIQIKASQFFEILKSRDTSMWEIFAQMIDGEEKELIFLDDEEKILFNYILPVNLDQLNKDREEFAKEYAEKLSGLN</sequence>
<gene>
    <name evidence="1" type="ORF">ACFSO8_02820</name>
</gene>
<comment type="caution">
    <text evidence="1">The sequence shown here is derived from an EMBL/GenBank/DDBJ whole genome shotgun (WGS) entry which is preliminary data.</text>
</comment>
<protein>
    <submittedName>
        <fullName evidence="1">Uncharacterized protein</fullName>
    </submittedName>
</protein>
<reference evidence="2" key="1">
    <citation type="journal article" date="2019" name="Int. J. Syst. Evol. Microbiol.">
        <title>The Global Catalogue of Microorganisms (GCM) 10K type strain sequencing project: providing services to taxonomists for standard genome sequencing and annotation.</title>
        <authorList>
            <consortium name="The Broad Institute Genomics Platform"/>
            <consortium name="The Broad Institute Genome Sequencing Center for Infectious Disease"/>
            <person name="Wu L."/>
            <person name="Ma J."/>
        </authorList>
    </citation>
    <scope>NUCLEOTIDE SEQUENCE [LARGE SCALE GENOMIC DNA]</scope>
    <source>
        <strain evidence="2">KCTC 52204</strain>
    </source>
</reference>
<evidence type="ECO:0000313" key="1">
    <source>
        <dbReference type="EMBL" id="MFD2544386.1"/>
    </source>
</evidence>
<dbReference type="Proteomes" id="UP001597394">
    <property type="component" value="Unassembled WGS sequence"/>
</dbReference>
<proteinExistence type="predicted"/>